<dbReference type="AlphaFoldDB" id="A0AAN8HD55"/>
<proteinExistence type="predicted"/>
<accession>A0AAN8HD55</accession>
<dbReference type="EMBL" id="JAURVH010001528">
    <property type="protein sequence ID" value="KAK5911689.1"/>
    <property type="molecule type" value="Genomic_DNA"/>
</dbReference>
<name>A0AAN8HD55_CHAGU</name>
<organism evidence="2 3">
    <name type="scientific">Champsocephalus gunnari</name>
    <name type="common">Mackerel icefish</name>
    <dbReference type="NCBI Taxonomy" id="52237"/>
    <lineage>
        <taxon>Eukaryota</taxon>
        <taxon>Metazoa</taxon>
        <taxon>Chordata</taxon>
        <taxon>Craniata</taxon>
        <taxon>Vertebrata</taxon>
        <taxon>Euteleostomi</taxon>
        <taxon>Actinopterygii</taxon>
        <taxon>Neopterygii</taxon>
        <taxon>Teleostei</taxon>
        <taxon>Neoteleostei</taxon>
        <taxon>Acanthomorphata</taxon>
        <taxon>Eupercaria</taxon>
        <taxon>Perciformes</taxon>
        <taxon>Notothenioidei</taxon>
        <taxon>Channichthyidae</taxon>
        <taxon>Champsocephalus</taxon>
    </lineage>
</organism>
<gene>
    <name evidence="2" type="ORF">CgunFtcFv8_005841</name>
</gene>
<dbReference type="Proteomes" id="UP001331515">
    <property type="component" value="Unassembled WGS sequence"/>
</dbReference>
<evidence type="ECO:0000256" key="1">
    <source>
        <dbReference type="SAM" id="MobiDB-lite"/>
    </source>
</evidence>
<evidence type="ECO:0000313" key="3">
    <source>
        <dbReference type="Proteomes" id="UP001331515"/>
    </source>
</evidence>
<reference evidence="2 3" key="1">
    <citation type="journal article" date="2023" name="Mol. Biol. Evol.">
        <title>Genomics of Secondarily Temperate Adaptation in the Only Non-Antarctic Icefish.</title>
        <authorList>
            <person name="Rivera-Colon A.G."/>
            <person name="Rayamajhi N."/>
            <person name="Minhas B.F."/>
            <person name="Madrigal G."/>
            <person name="Bilyk K.T."/>
            <person name="Yoon V."/>
            <person name="Hune M."/>
            <person name="Gregory S."/>
            <person name="Cheng C.H.C."/>
            <person name="Catchen J.M."/>
        </authorList>
    </citation>
    <scope>NUCLEOTIDE SEQUENCE [LARGE SCALE GENOMIC DNA]</scope>
    <source>
        <tissue evidence="2">White muscle</tissue>
    </source>
</reference>
<feature type="region of interest" description="Disordered" evidence="1">
    <location>
        <begin position="55"/>
        <end position="81"/>
    </location>
</feature>
<protein>
    <submittedName>
        <fullName evidence="2">Uncharacterized protein</fullName>
    </submittedName>
</protein>
<evidence type="ECO:0000313" key="2">
    <source>
        <dbReference type="EMBL" id="KAK5911689.1"/>
    </source>
</evidence>
<keyword evidence="3" id="KW-1185">Reference proteome</keyword>
<comment type="caution">
    <text evidence="2">The sequence shown here is derived from an EMBL/GenBank/DDBJ whole genome shotgun (WGS) entry which is preliminary data.</text>
</comment>
<sequence length="81" mass="9214">MRHGVSEDKWTISTDGWTRGDVTAFLSERWTRSNEAQMCDPWGGEGSQDFTQIKHQMKEDTSRPPRATCGADKSNQSRPLQ</sequence>